<sequence length="281" mass="29555">MSRTVVVGVEGTESSGDALVWAAQEAAARYDELEIVYATGARYAALDPARDDDVTGQAETLLGDATESALRVEPNLTIRRTISPSTPGVALTEASERAALVVVGCRPLGAVERAFAGSLAYQVVAGSHCPVLVVPRATGTRGSGVVVGVDASEDSIAAVAQAAEEADRLGQELTVVHAWKEPMADAVLGHALDSYDEVIEERERVVLAESLAGLGERYPDLVVNRHLVHRQPAETLLDLARTARLLVVGSRGRHGVARMLLGSVSHTVVVHAPCPVLVVRP</sequence>
<dbReference type="InterPro" id="IPR006016">
    <property type="entry name" value="UspA"/>
</dbReference>
<dbReference type="SUPFAM" id="SSF52402">
    <property type="entry name" value="Adenine nucleotide alpha hydrolases-like"/>
    <property type="match status" value="2"/>
</dbReference>
<gene>
    <name evidence="2" type="ORF">GALL_306200</name>
</gene>
<dbReference type="AlphaFoldDB" id="A0A1J5QV15"/>
<evidence type="ECO:0000259" key="1">
    <source>
        <dbReference type="Pfam" id="PF00582"/>
    </source>
</evidence>
<protein>
    <submittedName>
        <fullName evidence="2">Universal stress proteinc</fullName>
    </submittedName>
</protein>
<dbReference type="EMBL" id="MLJW01000418">
    <property type="protein sequence ID" value="OIQ87526.1"/>
    <property type="molecule type" value="Genomic_DNA"/>
</dbReference>
<accession>A0A1J5QV15</accession>
<proteinExistence type="predicted"/>
<organism evidence="2">
    <name type="scientific">mine drainage metagenome</name>
    <dbReference type="NCBI Taxonomy" id="410659"/>
    <lineage>
        <taxon>unclassified sequences</taxon>
        <taxon>metagenomes</taxon>
        <taxon>ecological metagenomes</taxon>
    </lineage>
</organism>
<feature type="domain" description="UspA" evidence="1">
    <location>
        <begin position="145"/>
        <end position="280"/>
    </location>
</feature>
<dbReference type="PANTHER" id="PTHR31964">
    <property type="entry name" value="ADENINE NUCLEOTIDE ALPHA HYDROLASES-LIKE SUPERFAMILY PROTEIN"/>
    <property type="match status" value="1"/>
</dbReference>
<dbReference type="Pfam" id="PF00582">
    <property type="entry name" value="Usp"/>
    <property type="match status" value="2"/>
</dbReference>
<dbReference type="InterPro" id="IPR006015">
    <property type="entry name" value="Universal_stress_UspA"/>
</dbReference>
<comment type="caution">
    <text evidence="2">The sequence shown here is derived from an EMBL/GenBank/DDBJ whole genome shotgun (WGS) entry which is preliminary data.</text>
</comment>
<reference evidence="2" key="1">
    <citation type="submission" date="2016-10" db="EMBL/GenBank/DDBJ databases">
        <title>Sequence of Gallionella enrichment culture.</title>
        <authorList>
            <person name="Poehlein A."/>
            <person name="Muehling M."/>
            <person name="Daniel R."/>
        </authorList>
    </citation>
    <scope>NUCLEOTIDE SEQUENCE</scope>
</reference>
<name>A0A1J5QV15_9ZZZZ</name>
<dbReference type="InterPro" id="IPR014729">
    <property type="entry name" value="Rossmann-like_a/b/a_fold"/>
</dbReference>
<dbReference type="PANTHER" id="PTHR31964:SF113">
    <property type="entry name" value="USPA DOMAIN-CONTAINING PROTEIN"/>
    <property type="match status" value="1"/>
</dbReference>
<dbReference type="Gene3D" id="3.40.50.620">
    <property type="entry name" value="HUPs"/>
    <property type="match status" value="2"/>
</dbReference>
<evidence type="ECO:0000313" key="2">
    <source>
        <dbReference type="EMBL" id="OIQ87526.1"/>
    </source>
</evidence>
<feature type="domain" description="UspA" evidence="1">
    <location>
        <begin position="1"/>
        <end position="135"/>
    </location>
</feature>
<dbReference type="PRINTS" id="PR01438">
    <property type="entry name" value="UNVRSLSTRESS"/>
</dbReference>